<accession>J7RS47</accession>
<dbReference type="RefSeq" id="XP_022466963.1">
    <property type="nucleotide sequence ID" value="XM_022610692.1"/>
</dbReference>
<proteinExistence type="inferred from homology"/>
<dbReference type="GeneID" id="34528492"/>
<evidence type="ECO:0000256" key="4">
    <source>
        <dbReference type="ARBA" id="ARBA00022895"/>
    </source>
</evidence>
<dbReference type="GO" id="GO:0000781">
    <property type="term" value="C:chromosome, telomeric region"/>
    <property type="evidence" value="ECO:0007669"/>
    <property type="project" value="UniProtKB-SubCell"/>
</dbReference>
<dbReference type="GO" id="GO:0003924">
    <property type="term" value="F:GTPase activity"/>
    <property type="evidence" value="ECO:0007669"/>
    <property type="project" value="EnsemblFungi"/>
</dbReference>
<evidence type="ECO:0000256" key="8">
    <source>
        <dbReference type="ARBA" id="ARBA00024878"/>
    </source>
</evidence>
<dbReference type="AlphaFoldDB" id="J7RS47"/>
<dbReference type="Proteomes" id="UP000006310">
    <property type="component" value="Chromosome 12"/>
</dbReference>
<sequence length="185" mass="21746">MPAVKLSQTGHKFQEWIFTHPWIKNLVKLPTEEISLMRPVRQIIPKLTTNDLKNPTRSKRVLKNKTHFAKVMKFYSVHNYKVFACIRDSECQLLVEFHPECVSYFERFHHCRITSGTVNCLFVIGNCDLEYRSVARVNDEFRINILPRKQKLMDQIPVLVINQATVADWGQMEAQTTFPFVHQEV</sequence>
<dbReference type="KEGG" id="kng:KNAG_0L00960"/>
<keyword evidence="11" id="KW-1185">Reference proteome</keyword>
<dbReference type="GO" id="GO:0007004">
    <property type="term" value="P:telomere maintenance via telomerase"/>
    <property type="evidence" value="ECO:0007669"/>
    <property type="project" value="EnsemblFungi"/>
</dbReference>
<reference evidence="10 11" key="1">
    <citation type="journal article" date="2011" name="Proc. Natl. Acad. Sci. U.S.A.">
        <title>Evolutionary erosion of yeast sex chromosomes by mating-type switching accidents.</title>
        <authorList>
            <person name="Gordon J.L."/>
            <person name="Armisen D."/>
            <person name="Proux-Wera E."/>
            <person name="Oheigeartaigh S.S."/>
            <person name="Byrne K.P."/>
            <person name="Wolfe K.H."/>
        </authorList>
    </citation>
    <scope>NUCLEOTIDE SEQUENCE [LARGE SCALE GENOMIC DNA]</scope>
    <source>
        <strain evidence="11">ATCC MYA-139 / BCRC 22969 / CBS 8797 / CCRC 22969 / KCTC 17520 / NBRC 10181 / NCYC 3082</strain>
    </source>
</reference>
<organism evidence="10 11">
    <name type="scientific">Huiozyma naganishii (strain ATCC MYA-139 / BCRC 22969 / CBS 8797 / KCTC 17520 / NBRC 10181 / NCYC 3082 / Yp74L-3)</name>
    <name type="common">Yeast</name>
    <name type="synonym">Kazachstania naganishii</name>
    <dbReference type="NCBI Taxonomy" id="1071383"/>
    <lineage>
        <taxon>Eukaryota</taxon>
        <taxon>Fungi</taxon>
        <taxon>Dikarya</taxon>
        <taxon>Ascomycota</taxon>
        <taxon>Saccharomycotina</taxon>
        <taxon>Saccharomycetes</taxon>
        <taxon>Saccharomycetales</taxon>
        <taxon>Saccharomycetaceae</taxon>
        <taxon>Huiozyma</taxon>
    </lineage>
</organism>
<comment type="function">
    <text evidence="8">Component of the telomerase complex involved in telomere replication. Stimulates RNA/DNA heteroduplex unwinding which favors the telomere replication by the telomerase.</text>
</comment>
<dbReference type="EMBL" id="HE978325">
    <property type="protein sequence ID" value="CCK72718.1"/>
    <property type="molecule type" value="Genomic_DNA"/>
</dbReference>
<evidence type="ECO:0000259" key="9">
    <source>
        <dbReference type="Pfam" id="PF10341"/>
    </source>
</evidence>
<feature type="domain" description="Shelterin complex subunit TPP1/Est3" evidence="9">
    <location>
        <begin position="20"/>
        <end position="179"/>
    </location>
</feature>
<dbReference type="GO" id="GO:0005697">
    <property type="term" value="C:telomerase holoenzyme complex"/>
    <property type="evidence" value="ECO:0007669"/>
    <property type="project" value="EnsemblFungi"/>
</dbReference>
<dbReference type="Gene3D" id="2.40.50.960">
    <property type="match status" value="1"/>
</dbReference>
<reference evidence="11" key="2">
    <citation type="submission" date="2012-08" db="EMBL/GenBank/DDBJ databases">
        <title>Genome sequence of Kazachstania naganishii.</title>
        <authorList>
            <person name="Gordon J.L."/>
            <person name="Armisen D."/>
            <person name="Proux-Wera E."/>
            <person name="OhEigeartaigh S.S."/>
            <person name="Byrne K.P."/>
            <person name="Wolfe K.H."/>
        </authorList>
    </citation>
    <scope>NUCLEOTIDE SEQUENCE [LARGE SCALE GENOMIC DNA]</scope>
    <source>
        <strain evidence="11">ATCC MYA-139 / BCRC 22969 / CBS 8797 / CCRC 22969 / KCTC 17520 / NBRC 10181 / NCYC 3082</strain>
    </source>
</reference>
<dbReference type="GO" id="GO:0033677">
    <property type="term" value="F:DNA/RNA helicase activity"/>
    <property type="evidence" value="ECO:0007669"/>
    <property type="project" value="EnsemblFungi"/>
</dbReference>
<keyword evidence="4" id="KW-0779">Telomere</keyword>
<name>J7RS47_HUIN7</name>
<dbReference type="Pfam" id="PF10341">
    <property type="entry name" value="TPP1"/>
    <property type="match status" value="1"/>
</dbReference>
<dbReference type="eggNOG" id="ENOG502S5B8">
    <property type="taxonomic scope" value="Eukaryota"/>
</dbReference>
<dbReference type="OrthoDB" id="4069148at2759"/>
<comment type="subcellular location">
    <subcellularLocation>
        <location evidence="2">Chromosome</location>
        <location evidence="2">Telomere</location>
    </subcellularLocation>
    <subcellularLocation>
        <location evidence="1">Nucleus</location>
    </subcellularLocation>
</comment>
<protein>
    <recommendedName>
        <fullName evidence="7">Telomere replication protein EST3</fullName>
    </recommendedName>
</protein>
<evidence type="ECO:0000256" key="2">
    <source>
        <dbReference type="ARBA" id="ARBA00004574"/>
    </source>
</evidence>
<keyword evidence="5" id="KW-0539">Nucleus</keyword>
<comment type="similarity">
    <text evidence="6">Belongs to the EST3 family.</text>
</comment>
<evidence type="ECO:0000256" key="5">
    <source>
        <dbReference type="ARBA" id="ARBA00023242"/>
    </source>
</evidence>
<evidence type="ECO:0000256" key="6">
    <source>
        <dbReference type="ARBA" id="ARBA00023777"/>
    </source>
</evidence>
<dbReference type="STRING" id="1071383.J7RS47"/>
<evidence type="ECO:0000256" key="7">
    <source>
        <dbReference type="ARBA" id="ARBA00023906"/>
    </source>
</evidence>
<dbReference type="InterPro" id="IPR019437">
    <property type="entry name" value="TPP1/Est3"/>
</dbReference>
<dbReference type="GO" id="GO:0042162">
    <property type="term" value="F:telomeric DNA binding"/>
    <property type="evidence" value="ECO:0007669"/>
    <property type="project" value="EnsemblFungi"/>
</dbReference>
<evidence type="ECO:0000256" key="1">
    <source>
        <dbReference type="ARBA" id="ARBA00004123"/>
    </source>
</evidence>
<gene>
    <name evidence="10" type="primary">KNAG0L00960</name>
    <name evidence="10" type="ordered locus">KNAG_0L00960</name>
</gene>
<keyword evidence="3" id="KW-0158">Chromosome</keyword>
<evidence type="ECO:0000313" key="10">
    <source>
        <dbReference type="EMBL" id="CCK72718.1"/>
    </source>
</evidence>
<dbReference type="HOGENOM" id="CLU_1489823_0_0_1"/>
<dbReference type="OMA" id="NCRITSE"/>
<evidence type="ECO:0000313" key="11">
    <source>
        <dbReference type="Proteomes" id="UP000006310"/>
    </source>
</evidence>
<evidence type="ECO:0000256" key="3">
    <source>
        <dbReference type="ARBA" id="ARBA00022454"/>
    </source>
</evidence>